<organism evidence="9 10">
    <name type="scientific">Truepera radiovictrix (strain DSM 17093 / CIP 108686 / LMG 22925 / RQ-24)</name>
    <dbReference type="NCBI Taxonomy" id="649638"/>
    <lineage>
        <taxon>Bacteria</taxon>
        <taxon>Thermotogati</taxon>
        <taxon>Deinococcota</taxon>
        <taxon>Deinococci</taxon>
        <taxon>Trueperales</taxon>
        <taxon>Trueperaceae</taxon>
        <taxon>Truepera</taxon>
    </lineage>
</organism>
<dbReference type="OrthoDB" id="9786413at2"/>
<dbReference type="HOGENOM" id="CLU_016047_0_2_0"/>
<feature type="transmembrane region" description="Helical" evidence="7">
    <location>
        <begin position="338"/>
        <end position="358"/>
    </location>
</feature>
<dbReference type="InterPro" id="IPR051393">
    <property type="entry name" value="ABC_transporter_permease"/>
</dbReference>
<feature type="domain" description="ABC transmembrane type-1" evidence="8">
    <location>
        <begin position="68"/>
        <end position="359"/>
    </location>
</feature>
<proteinExistence type="inferred from homology"/>
<keyword evidence="3" id="KW-1003">Cell membrane</keyword>
<gene>
    <name evidence="9" type="ordered locus">Trad_2878</name>
</gene>
<dbReference type="KEGG" id="tra:Trad_2878"/>
<protein>
    <submittedName>
        <fullName evidence="9">Binding-protein-dependent transport systems inner membrane component</fullName>
    </submittedName>
</protein>
<evidence type="ECO:0000256" key="3">
    <source>
        <dbReference type="ARBA" id="ARBA00022475"/>
    </source>
</evidence>
<name>D7CVR5_TRURR</name>
<dbReference type="STRING" id="649638.Trad_2878"/>
<dbReference type="PANTHER" id="PTHR30193:SF37">
    <property type="entry name" value="INNER MEMBRANE ABC TRANSPORTER PERMEASE PROTEIN YCJO"/>
    <property type="match status" value="1"/>
</dbReference>
<evidence type="ECO:0000256" key="5">
    <source>
        <dbReference type="ARBA" id="ARBA00022989"/>
    </source>
</evidence>
<dbReference type="RefSeq" id="WP_013179335.1">
    <property type="nucleotide sequence ID" value="NC_014221.1"/>
</dbReference>
<dbReference type="PROSITE" id="PS50928">
    <property type="entry name" value="ABC_TM1"/>
    <property type="match status" value="1"/>
</dbReference>
<evidence type="ECO:0000256" key="7">
    <source>
        <dbReference type="RuleBase" id="RU363032"/>
    </source>
</evidence>
<feature type="transmembrane region" description="Helical" evidence="7">
    <location>
        <begin position="146"/>
        <end position="166"/>
    </location>
</feature>
<keyword evidence="2 7" id="KW-0813">Transport</keyword>
<feature type="transmembrane region" description="Helical" evidence="7">
    <location>
        <begin position="178"/>
        <end position="200"/>
    </location>
</feature>
<evidence type="ECO:0000256" key="6">
    <source>
        <dbReference type="ARBA" id="ARBA00023136"/>
    </source>
</evidence>
<evidence type="ECO:0000256" key="4">
    <source>
        <dbReference type="ARBA" id="ARBA00022692"/>
    </source>
</evidence>
<feature type="transmembrane region" description="Helical" evidence="7">
    <location>
        <begin position="12"/>
        <end position="35"/>
    </location>
</feature>
<dbReference type="EMBL" id="CP002049">
    <property type="protein sequence ID" value="ADI15976.1"/>
    <property type="molecule type" value="Genomic_DNA"/>
</dbReference>
<keyword evidence="4 7" id="KW-0812">Transmembrane</keyword>
<comment type="similarity">
    <text evidence="7">Belongs to the binding-protein-dependent transport system permease family.</text>
</comment>
<evidence type="ECO:0000313" key="9">
    <source>
        <dbReference type="EMBL" id="ADI15976.1"/>
    </source>
</evidence>
<dbReference type="Gene3D" id="1.10.3720.10">
    <property type="entry name" value="MetI-like"/>
    <property type="match status" value="2"/>
</dbReference>
<feature type="transmembrane region" description="Helical" evidence="7">
    <location>
        <begin position="231"/>
        <end position="254"/>
    </location>
</feature>
<reference evidence="10" key="1">
    <citation type="submission" date="2010-05" db="EMBL/GenBank/DDBJ databases">
        <title>The complete genome of Truepera radiovictris DSM 17093.</title>
        <authorList>
            <consortium name="US DOE Joint Genome Institute (JGI-PGF)"/>
            <person name="Lucas S."/>
            <person name="Copeland A."/>
            <person name="Lapidus A."/>
            <person name="Glavina del Rio T."/>
            <person name="Dalin E."/>
            <person name="Tice H."/>
            <person name="Bruce D."/>
            <person name="Goodwin L."/>
            <person name="Pitluck S."/>
            <person name="Kyrpides N."/>
            <person name="Mavromatis K."/>
            <person name="Ovchinnikova G."/>
            <person name="Munk A.C."/>
            <person name="Detter J.C."/>
            <person name="Han C."/>
            <person name="Tapia R."/>
            <person name="Land M."/>
            <person name="Hauser L."/>
            <person name="Markowitz V."/>
            <person name="Cheng J.-F."/>
            <person name="Hugenholtz P."/>
            <person name="Woyke T."/>
            <person name="Wu D."/>
            <person name="Tindall B."/>
            <person name="Pomrenke H.G."/>
            <person name="Brambilla E."/>
            <person name="Klenk H.-P."/>
            <person name="Eisen J.A."/>
        </authorList>
    </citation>
    <scope>NUCLEOTIDE SEQUENCE [LARGE SCALE GENOMIC DNA]</scope>
    <source>
        <strain evidence="10">DSM 17093 / CIP 108686 / LMG 22925 / RQ-24</strain>
    </source>
</reference>
<sequence length="368" mass="41054">MRAKQQEVVAAYLFLLPFLVTLGLFFLYATVRAVYFSFTNYDLFNAPRWIGLQNYVNLFREENFLFALRNSLLFSAIVTTVQTFGALVMAAVLNQKIRGLNFFRAAFYMPSVTSSVVITLIFLWMYQRQGLFNYLATQVVNYAPQLGAFALVLVGLQALQVGLERARGLPARWNDPALFVISLLVAVAAAWLLTFLGVLVPRGGVVDFVWLQTRQEVPGVFPTFLRAPVPLIAIMIQNIFTTIPTFMLMFLAALQDVPKSHYEAASLDGATPVQQFFHITIPAVQPVTFLVVTLSLIGTLQMFDQVAIFGNAVPTRSVITLAYFVYQRMFPGAQLPEVGFASAAAMFLAALTLLIVLIQRRFIRSEAS</sequence>
<dbReference type="GO" id="GO:0005886">
    <property type="term" value="C:plasma membrane"/>
    <property type="evidence" value="ECO:0007669"/>
    <property type="project" value="UniProtKB-SubCell"/>
</dbReference>
<accession>D7CVR5</accession>
<dbReference type="InterPro" id="IPR000515">
    <property type="entry name" value="MetI-like"/>
</dbReference>
<dbReference type="Proteomes" id="UP000000379">
    <property type="component" value="Chromosome"/>
</dbReference>
<keyword evidence="6 7" id="KW-0472">Membrane</keyword>
<dbReference type="AlphaFoldDB" id="D7CVR5"/>
<dbReference type="InterPro" id="IPR035906">
    <property type="entry name" value="MetI-like_sf"/>
</dbReference>
<evidence type="ECO:0000256" key="1">
    <source>
        <dbReference type="ARBA" id="ARBA00004651"/>
    </source>
</evidence>
<keyword evidence="5 7" id="KW-1133">Transmembrane helix</keyword>
<comment type="subcellular location">
    <subcellularLocation>
        <location evidence="1 7">Cell membrane</location>
        <topology evidence="1 7">Multi-pass membrane protein</topology>
    </subcellularLocation>
</comment>
<keyword evidence="10" id="KW-1185">Reference proteome</keyword>
<evidence type="ECO:0000313" key="10">
    <source>
        <dbReference type="Proteomes" id="UP000000379"/>
    </source>
</evidence>
<feature type="transmembrane region" description="Helical" evidence="7">
    <location>
        <begin position="105"/>
        <end position="126"/>
    </location>
</feature>
<dbReference type="PANTHER" id="PTHR30193">
    <property type="entry name" value="ABC TRANSPORTER PERMEASE PROTEIN"/>
    <property type="match status" value="1"/>
</dbReference>
<reference evidence="9 10" key="2">
    <citation type="journal article" date="2011" name="Stand. Genomic Sci.">
        <title>Complete genome sequence of Truepera radiovictrix type strain (RQ-24).</title>
        <authorList>
            <person name="Ivanova N."/>
            <person name="Rohde C."/>
            <person name="Munk C."/>
            <person name="Nolan M."/>
            <person name="Lucas S."/>
            <person name="Del Rio T.G."/>
            <person name="Tice H."/>
            <person name="Deshpande S."/>
            <person name="Cheng J.F."/>
            <person name="Tapia R."/>
            <person name="Han C."/>
            <person name="Goodwin L."/>
            <person name="Pitluck S."/>
            <person name="Liolios K."/>
            <person name="Mavromatis K."/>
            <person name="Mikhailova N."/>
            <person name="Pati A."/>
            <person name="Chen A."/>
            <person name="Palaniappan K."/>
            <person name="Land M."/>
            <person name="Hauser L."/>
            <person name="Chang Y.J."/>
            <person name="Jeffries C.D."/>
            <person name="Brambilla E."/>
            <person name="Rohde M."/>
            <person name="Goker M."/>
            <person name="Tindall B.J."/>
            <person name="Woyke T."/>
            <person name="Bristow J."/>
            <person name="Eisen J.A."/>
            <person name="Markowitz V."/>
            <person name="Hugenholtz P."/>
            <person name="Kyrpides N.C."/>
            <person name="Klenk H.P."/>
            <person name="Lapidus A."/>
        </authorList>
    </citation>
    <scope>NUCLEOTIDE SEQUENCE [LARGE SCALE GENOMIC DNA]</scope>
    <source>
        <strain evidence="10">DSM 17093 / CIP 108686 / LMG 22925 / RQ-24</strain>
    </source>
</reference>
<dbReference type="eggNOG" id="COG1175">
    <property type="taxonomic scope" value="Bacteria"/>
</dbReference>
<dbReference type="GO" id="GO:0055085">
    <property type="term" value="P:transmembrane transport"/>
    <property type="evidence" value="ECO:0007669"/>
    <property type="project" value="InterPro"/>
</dbReference>
<evidence type="ECO:0000259" key="8">
    <source>
        <dbReference type="PROSITE" id="PS50928"/>
    </source>
</evidence>
<dbReference type="SUPFAM" id="SSF161098">
    <property type="entry name" value="MetI-like"/>
    <property type="match status" value="2"/>
</dbReference>
<feature type="transmembrane region" description="Helical" evidence="7">
    <location>
        <begin position="72"/>
        <end position="93"/>
    </location>
</feature>
<evidence type="ECO:0000256" key="2">
    <source>
        <dbReference type="ARBA" id="ARBA00022448"/>
    </source>
</evidence>
<dbReference type="Pfam" id="PF00528">
    <property type="entry name" value="BPD_transp_1"/>
    <property type="match status" value="1"/>
</dbReference>
<dbReference type="CDD" id="cd06261">
    <property type="entry name" value="TM_PBP2"/>
    <property type="match status" value="1"/>
</dbReference>